<dbReference type="EMBL" id="SNYA01000005">
    <property type="protein sequence ID" value="TDP91467.1"/>
    <property type="molecule type" value="Genomic_DNA"/>
</dbReference>
<evidence type="ECO:0000256" key="2">
    <source>
        <dbReference type="ARBA" id="ARBA00022723"/>
    </source>
</evidence>
<dbReference type="InterPro" id="IPR050584">
    <property type="entry name" value="Cholesterol_7-desaturase"/>
</dbReference>
<dbReference type="PROSITE" id="PS51296">
    <property type="entry name" value="RIESKE"/>
    <property type="match status" value="1"/>
</dbReference>
<dbReference type="Gene3D" id="3.90.380.10">
    <property type="entry name" value="Naphthalene 1,2-dioxygenase Alpha Subunit, Chain A, domain 1"/>
    <property type="match status" value="1"/>
</dbReference>
<keyword evidence="5" id="KW-0411">Iron-sulfur</keyword>
<keyword evidence="8" id="KW-0223">Dioxygenase</keyword>
<feature type="region of interest" description="Disordered" evidence="6">
    <location>
        <begin position="1"/>
        <end position="21"/>
    </location>
</feature>
<evidence type="ECO:0000256" key="1">
    <source>
        <dbReference type="ARBA" id="ARBA00022714"/>
    </source>
</evidence>
<dbReference type="GO" id="GO:0051537">
    <property type="term" value="F:2 iron, 2 sulfur cluster binding"/>
    <property type="evidence" value="ECO:0007669"/>
    <property type="project" value="UniProtKB-KW"/>
</dbReference>
<evidence type="ECO:0000256" key="6">
    <source>
        <dbReference type="SAM" id="MobiDB-lite"/>
    </source>
</evidence>
<dbReference type="InterPro" id="IPR036922">
    <property type="entry name" value="Rieske_2Fe-2S_sf"/>
</dbReference>
<keyword evidence="1" id="KW-0001">2Fe-2S</keyword>
<evidence type="ECO:0000313" key="9">
    <source>
        <dbReference type="Proteomes" id="UP000295601"/>
    </source>
</evidence>
<accession>A0A4R6RY19</accession>
<feature type="domain" description="Rieske" evidence="7">
    <location>
        <begin position="35"/>
        <end position="142"/>
    </location>
</feature>
<evidence type="ECO:0000256" key="4">
    <source>
        <dbReference type="ARBA" id="ARBA00023004"/>
    </source>
</evidence>
<dbReference type="GO" id="GO:0004497">
    <property type="term" value="F:monooxygenase activity"/>
    <property type="evidence" value="ECO:0007669"/>
    <property type="project" value="UniProtKB-ARBA"/>
</dbReference>
<comment type="caution">
    <text evidence="8">The sequence shown here is derived from an EMBL/GenBank/DDBJ whole genome shotgun (WGS) entry which is preliminary data.</text>
</comment>
<protein>
    <submittedName>
        <fullName evidence="8">Phenylpropionate dioxygenase-like ring-hydroxylating dioxygenase large terminal subunit</fullName>
    </submittedName>
</protein>
<evidence type="ECO:0000313" key="8">
    <source>
        <dbReference type="EMBL" id="TDP91467.1"/>
    </source>
</evidence>
<organism evidence="8 9">
    <name type="scientific">Leucobacter luti</name>
    <dbReference type="NCBI Taxonomy" id="340320"/>
    <lineage>
        <taxon>Bacteria</taxon>
        <taxon>Bacillati</taxon>
        <taxon>Actinomycetota</taxon>
        <taxon>Actinomycetes</taxon>
        <taxon>Micrococcales</taxon>
        <taxon>Microbacteriaceae</taxon>
        <taxon>Leucobacter</taxon>
    </lineage>
</organism>
<reference evidence="8 9" key="1">
    <citation type="submission" date="2019-03" db="EMBL/GenBank/DDBJ databases">
        <title>Genomic analyses of the natural microbiome of Caenorhabditis elegans.</title>
        <authorList>
            <person name="Samuel B."/>
        </authorList>
    </citation>
    <scope>NUCLEOTIDE SEQUENCE [LARGE SCALE GENOMIC DNA]</scope>
    <source>
        <strain evidence="8 9">JUb18</strain>
    </source>
</reference>
<dbReference type="Pfam" id="PF00355">
    <property type="entry name" value="Rieske"/>
    <property type="match status" value="1"/>
</dbReference>
<dbReference type="AlphaFoldDB" id="A0A4R6RY19"/>
<evidence type="ECO:0000259" key="7">
    <source>
        <dbReference type="PROSITE" id="PS51296"/>
    </source>
</evidence>
<keyword evidence="4" id="KW-0408">Iron</keyword>
<dbReference type="GO" id="GO:0046872">
    <property type="term" value="F:metal ion binding"/>
    <property type="evidence" value="ECO:0007669"/>
    <property type="project" value="UniProtKB-KW"/>
</dbReference>
<dbReference type="SUPFAM" id="SSF55961">
    <property type="entry name" value="Bet v1-like"/>
    <property type="match status" value="1"/>
</dbReference>
<gene>
    <name evidence="8" type="ORF">EDF62_2083</name>
</gene>
<dbReference type="RefSeq" id="WP_133616953.1">
    <property type="nucleotide sequence ID" value="NZ_SNYA01000005.1"/>
</dbReference>
<dbReference type="GO" id="GO:0016705">
    <property type="term" value="F:oxidoreductase activity, acting on paired donors, with incorporation or reduction of molecular oxygen"/>
    <property type="evidence" value="ECO:0007669"/>
    <property type="project" value="UniProtKB-ARBA"/>
</dbReference>
<proteinExistence type="predicted"/>
<dbReference type="PANTHER" id="PTHR21266:SF60">
    <property type="entry name" value="3-KETOSTEROID-9-ALPHA-MONOOXYGENASE, OXYGENASE COMPONENT"/>
    <property type="match status" value="1"/>
</dbReference>
<name>A0A4R6RY19_9MICO</name>
<dbReference type="Proteomes" id="UP000295601">
    <property type="component" value="Unassembled WGS sequence"/>
</dbReference>
<dbReference type="SUPFAM" id="SSF50022">
    <property type="entry name" value="ISP domain"/>
    <property type="match status" value="1"/>
</dbReference>
<keyword evidence="3" id="KW-0560">Oxidoreductase</keyword>
<dbReference type="InterPro" id="IPR017941">
    <property type="entry name" value="Rieske_2Fe-2S"/>
</dbReference>
<keyword evidence="9" id="KW-1185">Reference proteome</keyword>
<evidence type="ECO:0000256" key="5">
    <source>
        <dbReference type="ARBA" id="ARBA00023014"/>
    </source>
</evidence>
<dbReference type="Gene3D" id="2.102.10.10">
    <property type="entry name" value="Rieske [2Fe-2S] iron-sulphur domain"/>
    <property type="match status" value="1"/>
</dbReference>
<dbReference type="InterPro" id="IPR044043">
    <property type="entry name" value="VanA_C_cat"/>
</dbReference>
<dbReference type="Pfam" id="PF19112">
    <property type="entry name" value="VanA_C"/>
    <property type="match status" value="1"/>
</dbReference>
<sequence length="358" mass="39926">MSLTIPASVPTTEAATSATQKSNRELIEQAMRHSWFPVARSADLTPGGTPQPATLLGSQLVVYRDGQGRASVASRRCPHRGADLSLGKVHDASIGCPYHGWQYASGDGLCVRVPSIEDQSKIPPKAKLQVFPVEERYGLIWTALEEPIEPLYRLPEWEREEFTWLQADPLDSPVGVAVTVENFRDVAHFPFVHQVSMGPTPEVVEPLQVSREGSHVWMFRPLNAGTGEWAGDGDCEMQYHCVAPGLSSITYDYAKLGRRVVAGFPSPISFEHVKIFWGVANATEFTGAPIEENLRLEEMVYLEDIPIVENNHPREVPWDAEIEEFSAPADVFTLNYRRAFLDLARRTEETLRARDTAE</sequence>
<keyword evidence="2" id="KW-0479">Metal-binding</keyword>
<dbReference type="PANTHER" id="PTHR21266">
    <property type="entry name" value="IRON-SULFUR DOMAIN CONTAINING PROTEIN"/>
    <property type="match status" value="1"/>
</dbReference>
<evidence type="ECO:0000256" key="3">
    <source>
        <dbReference type="ARBA" id="ARBA00023002"/>
    </source>
</evidence>
<dbReference type="GO" id="GO:0051213">
    <property type="term" value="F:dioxygenase activity"/>
    <property type="evidence" value="ECO:0007669"/>
    <property type="project" value="UniProtKB-KW"/>
</dbReference>
<dbReference type="OrthoDB" id="5243643at2"/>